<dbReference type="AlphaFoldDB" id="A0A3M7R1N6"/>
<reference evidence="2 3" key="1">
    <citation type="journal article" date="2018" name="Sci. Rep.">
        <title>Genomic signatures of local adaptation to the degree of environmental predictability in rotifers.</title>
        <authorList>
            <person name="Franch-Gras L."/>
            <person name="Hahn C."/>
            <person name="Garcia-Roger E.M."/>
            <person name="Carmona M.J."/>
            <person name="Serra M."/>
            <person name="Gomez A."/>
        </authorList>
    </citation>
    <scope>NUCLEOTIDE SEQUENCE [LARGE SCALE GENOMIC DNA]</scope>
    <source>
        <strain evidence="2">HYR1</strain>
    </source>
</reference>
<proteinExistence type="predicted"/>
<keyword evidence="1" id="KW-0472">Membrane</keyword>
<evidence type="ECO:0000313" key="2">
    <source>
        <dbReference type="EMBL" id="RNA17506.1"/>
    </source>
</evidence>
<dbReference type="Proteomes" id="UP000276133">
    <property type="component" value="Unassembled WGS sequence"/>
</dbReference>
<evidence type="ECO:0000256" key="1">
    <source>
        <dbReference type="SAM" id="Phobius"/>
    </source>
</evidence>
<gene>
    <name evidence="2" type="ORF">BpHYR1_002201</name>
</gene>
<accession>A0A3M7R1N6</accession>
<comment type="caution">
    <text evidence="2">The sequence shown here is derived from an EMBL/GenBank/DDBJ whole genome shotgun (WGS) entry which is preliminary data.</text>
</comment>
<keyword evidence="1" id="KW-0812">Transmembrane</keyword>
<keyword evidence="1" id="KW-1133">Transmembrane helix</keyword>
<sequence length="71" mass="8719">MTFPSEIDVNLDNLKQRIFSFTRTYYMIFNIIHFLASILEQLKRQRHYKRIKNLKINFISNFIPVKIQKNK</sequence>
<organism evidence="2 3">
    <name type="scientific">Brachionus plicatilis</name>
    <name type="common">Marine rotifer</name>
    <name type="synonym">Brachionus muelleri</name>
    <dbReference type="NCBI Taxonomy" id="10195"/>
    <lineage>
        <taxon>Eukaryota</taxon>
        <taxon>Metazoa</taxon>
        <taxon>Spiralia</taxon>
        <taxon>Gnathifera</taxon>
        <taxon>Rotifera</taxon>
        <taxon>Eurotatoria</taxon>
        <taxon>Monogononta</taxon>
        <taxon>Pseudotrocha</taxon>
        <taxon>Ploima</taxon>
        <taxon>Brachionidae</taxon>
        <taxon>Brachionus</taxon>
    </lineage>
</organism>
<protein>
    <submittedName>
        <fullName evidence="2">Uncharacterized protein</fullName>
    </submittedName>
</protein>
<name>A0A3M7R1N6_BRAPC</name>
<evidence type="ECO:0000313" key="3">
    <source>
        <dbReference type="Proteomes" id="UP000276133"/>
    </source>
</evidence>
<feature type="transmembrane region" description="Helical" evidence="1">
    <location>
        <begin position="24"/>
        <end position="42"/>
    </location>
</feature>
<dbReference type="EMBL" id="REGN01004442">
    <property type="protein sequence ID" value="RNA17506.1"/>
    <property type="molecule type" value="Genomic_DNA"/>
</dbReference>
<keyword evidence="3" id="KW-1185">Reference proteome</keyword>